<evidence type="ECO:0000313" key="3">
    <source>
        <dbReference type="Proteomes" id="UP000184292"/>
    </source>
</evidence>
<organism evidence="2 3">
    <name type="scientific">Wenxinia saemankumensis</name>
    <dbReference type="NCBI Taxonomy" id="1447782"/>
    <lineage>
        <taxon>Bacteria</taxon>
        <taxon>Pseudomonadati</taxon>
        <taxon>Pseudomonadota</taxon>
        <taxon>Alphaproteobacteria</taxon>
        <taxon>Rhodobacterales</taxon>
        <taxon>Roseobacteraceae</taxon>
        <taxon>Wenxinia</taxon>
    </lineage>
</organism>
<name>A0A1M6G321_9RHOB</name>
<dbReference type="AlphaFoldDB" id="A0A1M6G321"/>
<accession>A0A1M6G321</accession>
<feature type="transmembrane region" description="Helical" evidence="1">
    <location>
        <begin position="268"/>
        <end position="287"/>
    </location>
</feature>
<dbReference type="STRING" id="1447782.SAMN05444417_2648"/>
<reference evidence="2 3" key="1">
    <citation type="submission" date="2016-11" db="EMBL/GenBank/DDBJ databases">
        <authorList>
            <person name="Jaros S."/>
            <person name="Januszkiewicz K."/>
            <person name="Wedrychowicz H."/>
        </authorList>
    </citation>
    <scope>NUCLEOTIDE SEQUENCE [LARGE SCALE GENOMIC DNA]</scope>
    <source>
        <strain evidence="2 3">DSM 100565</strain>
    </source>
</reference>
<dbReference type="OrthoDB" id="9770600at2"/>
<dbReference type="RefSeq" id="WP_073331369.1">
    <property type="nucleotide sequence ID" value="NZ_FQYO01000004.1"/>
</dbReference>
<feature type="transmembrane region" description="Helical" evidence="1">
    <location>
        <begin position="54"/>
        <end position="77"/>
    </location>
</feature>
<feature type="transmembrane region" description="Helical" evidence="1">
    <location>
        <begin position="292"/>
        <end position="308"/>
    </location>
</feature>
<evidence type="ECO:0000313" key="2">
    <source>
        <dbReference type="EMBL" id="SHJ04272.1"/>
    </source>
</evidence>
<feature type="transmembrane region" description="Helical" evidence="1">
    <location>
        <begin position="314"/>
        <end position="331"/>
    </location>
</feature>
<gene>
    <name evidence="2" type="ORF">SAMN05444417_2648</name>
</gene>
<feature type="transmembrane region" description="Helical" evidence="1">
    <location>
        <begin position="112"/>
        <end position="134"/>
    </location>
</feature>
<keyword evidence="3" id="KW-1185">Reference proteome</keyword>
<evidence type="ECO:0000256" key="1">
    <source>
        <dbReference type="SAM" id="Phobius"/>
    </source>
</evidence>
<dbReference type="Proteomes" id="UP000184292">
    <property type="component" value="Unassembled WGS sequence"/>
</dbReference>
<feature type="transmembrane region" description="Helical" evidence="1">
    <location>
        <begin position="170"/>
        <end position="189"/>
    </location>
</feature>
<keyword evidence="1" id="KW-1133">Transmembrane helix</keyword>
<feature type="transmembrane region" description="Helical" evidence="1">
    <location>
        <begin position="83"/>
        <end position="105"/>
    </location>
</feature>
<protein>
    <recommendedName>
        <fullName evidence="4">DUF2157 domain-containing protein</fullName>
    </recommendedName>
</protein>
<evidence type="ECO:0008006" key="4">
    <source>
        <dbReference type="Google" id="ProtNLM"/>
    </source>
</evidence>
<keyword evidence="1" id="KW-0472">Membrane</keyword>
<feature type="transmembrane region" description="Helical" evidence="1">
    <location>
        <begin position="146"/>
        <end position="163"/>
    </location>
</feature>
<sequence>MIEADDLKAAVAAGTITERQAAQLSALAHARSGARTGLRPGDEPFELFRGFNEIFIVVGLVILAFGWSSVAGIAVAAGGGGNFFTGGLIASGITAAVIWALAEYFTRRRRMVAPSIALALFWAGNAVAFFSLAFSQPFMVAQADYSSLPIPMALATLALLGYWARFRVPFAMALIAVGAFATAMVAAAARAGTPETLDEVFLLSSGGPFAWITLLLGIVVFAVAMVFDMSDPHRVTRRSAQGFWLHVVAAPALVNTVALTLLSRETPAANMMLFAVLVVFALVAVVIDRRSFLIAAVGYSVTLGFAVFGTDGAAWSVLGLGIVLLLLGAFWERIRAGLLRLLGPVLPLNRLPPSSGVSE</sequence>
<keyword evidence="1" id="KW-0812">Transmembrane</keyword>
<proteinExistence type="predicted"/>
<feature type="transmembrane region" description="Helical" evidence="1">
    <location>
        <begin position="242"/>
        <end position="262"/>
    </location>
</feature>
<feature type="transmembrane region" description="Helical" evidence="1">
    <location>
        <begin position="209"/>
        <end position="230"/>
    </location>
</feature>
<dbReference type="EMBL" id="FQYO01000004">
    <property type="protein sequence ID" value="SHJ04272.1"/>
    <property type="molecule type" value="Genomic_DNA"/>
</dbReference>